<feature type="compositionally biased region" description="Low complexity" evidence="1">
    <location>
        <begin position="344"/>
        <end position="360"/>
    </location>
</feature>
<feature type="compositionally biased region" description="Polar residues" evidence="1">
    <location>
        <begin position="409"/>
        <end position="419"/>
    </location>
</feature>
<proteinExistence type="predicted"/>
<evidence type="ECO:0000313" key="2">
    <source>
        <dbReference type="EMBL" id="KAF5343180.1"/>
    </source>
</evidence>
<protein>
    <submittedName>
        <fullName evidence="2">Uncharacterized protein</fullName>
    </submittedName>
</protein>
<name>A0A8H5FN02_9AGAR</name>
<organism evidence="2 3">
    <name type="scientific">Collybiopsis confluens</name>
    <dbReference type="NCBI Taxonomy" id="2823264"/>
    <lineage>
        <taxon>Eukaryota</taxon>
        <taxon>Fungi</taxon>
        <taxon>Dikarya</taxon>
        <taxon>Basidiomycota</taxon>
        <taxon>Agaricomycotina</taxon>
        <taxon>Agaricomycetes</taxon>
        <taxon>Agaricomycetidae</taxon>
        <taxon>Agaricales</taxon>
        <taxon>Marasmiineae</taxon>
        <taxon>Omphalotaceae</taxon>
        <taxon>Collybiopsis</taxon>
    </lineage>
</organism>
<feature type="compositionally biased region" description="Polar residues" evidence="1">
    <location>
        <begin position="361"/>
        <end position="374"/>
    </location>
</feature>
<sequence>MTIGHVSPSPWTSTTTSTLRIGASNVMEDKRSRCLLSIWPPLSPHKTTPSVSSLTPEQIQLKRVGFAQAKDRLYQLLTEAGAPFEVITGAPLLPGQQEAAHMVPSSADDSTLLLLEYAFSLEPRTFAVHMNQLYHRTIDRHGGFLLPSLESITYMQEKLNLIAAFRVEVALVEPDERPFASLYPHLTWQNIRRCDHEDTYLHTYSFIPFGFVFPHSQPDPHRPPPPICQWSAQTGSYIQYPYPYAQMPDIHSHLSPFLVLANCFEKYTRWQQKLSNLPRPPEGPSPYSHFPNPVLLRLAPFLESPERITRYEKLIGLFTQLRVMDTERRMHEQLPPQEPDVFMSSPSSSSVFTSPHPSASQPYLPSVSPSQPEQKFSADRLLGRVAGIQTPELSANSLHRSKRISDASLSLDTSVSGQRQPYEASHPSPIETDPEFSSLKRSPSSVSKGFRRGFLRRVLQAVNV</sequence>
<feature type="region of interest" description="Disordered" evidence="1">
    <location>
        <begin position="409"/>
        <end position="447"/>
    </location>
</feature>
<accession>A0A8H5FN02</accession>
<gene>
    <name evidence="2" type="ORF">D9757_014560</name>
</gene>
<evidence type="ECO:0000256" key="1">
    <source>
        <dbReference type="SAM" id="MobiDB-lite"/>
    </source>
</evidence>
<dbReference type="EMBL" id="JAACJN010000468">
    <property type="protein sequence ID" value="KAF5343180.1"/>
    <property type="molecule type" value="Genomic_DNA"/>
</dbReference>
<dbReference type="OrthoDB" id="3119575at2759"/>
<dbReference type="AlphaFoldDB" id="A0A8H5FN02"/>
<comment type="caution">
    <text evidence="2">The sequence shown here is derived from an EMBL/GenBank/DDBJ whole genome shotgun (WGS) entry which is preliminary data.</text>
</comment>
<reference evidence="2 3" key="1">
    <citation type="journal article" date="2020" name="ISME J.">
        <title>Uncovering the hidden diversity of litter-decomposition mechanisms in mushroom-forming fungi.</title>
        <authorList>
            <person name="Floudas D."/>
            <person name="Bentzer J."/>
            <person name="Ahren D."/>
            <person name="Johansson T."/>
            <person name="Persson P."/>
            <person name="Tunlid A."/>
        </authorList>
    </citation>
    <scope>NUCLEOTIDE SEQUENCE [LARGE SCALE GENOMIC DNA]</scope>
    <source>
        <strain evidence="2 3">CBS 406.79</strain>
    </source>
</reference>
<keyword evidence="3" id="KW-1185">Reference proteome</keyword>
<evidence type="ECO:0000313" key="3">
    <source>
        <dbReference type="Proteomes" id="UP000518752"/>
    </source>
</evidence>
<dbReference type="Proteomes" id="UP000518752">
    <property type="component" value="Unassembled WGS sequence"/>
</dbReference>
<feature type="region of interest" description="Disordered" evidence="1">
    <location>
        <begin position="334"/>
        <end position="375"/>
    </location>
</feature>
<feature type="compositionally biased region" description="Low complexity" evidence="1">
    <location>
        <begin position="437"/>
        <end position="447"/>
    </location>
</feature>